<dbReference type="PATRIC" id="fig|1461693.3.peg.2881"/>
<dbReference type="Proteomes" id="UP000024836">
    <property type="component" value="Unassembled WGS sequence"/>
</dbReference>
<dbReference type="RefSeq" id="WP_035252822.1">
    <property type="nucleotide sequence ID" value="NZ_AQQY01000012.1"/>
</dbReference>
<proteinExistence type="predicted"/>
<dbReference type="eggNOG" id="ENOG5031QJH">
    <property type="taxonomic scope" value="Bacteria"/>
</dbReference>
<reference evidence="1 2" key="1">
    <citation type="submission" date="2013-04" db="EMBL/GenBank/DDBJ databases">
        <title>Shimia sp. 22II-S11-Z10 Genome Sequencing.</title>
        <authorList>
            <person name="Lai Q."/>
            <person name="Li G."/>
            <person name="Shao Z."/>
        </authorList>
    </citation>
    <scope>NUCLEOTIDE SEQUENCE [LARGE SCALE GENOMIC DNA]</scope>
    <source>
        <strain evidence="2">22II-S11-Z10</strain>
    </source>
</reference>
<keyword evidence="2" id="KW-1185">Reference proteome</keyword>
<protein>
    <recommendedName>
        <fullName evidence="3">Excalibur calcium-binding domain-containing protein</fullName>
    </recommendedName>
</protein>
<organism evidence="1 2">
    <name type="scientific">Actibacterium atlanticum</name>
    <dbReference type="NCBI Taxonomy" id="1461693"/>
    <lineage>
        <taxon>Bacteria</taxon>
        <taxon>Pseudomonadati</taxon>
        <taxon>Pseudomonadota</taxon>
        <taxon>Alphaproteobacteria</taxon>
        <taxon>Rhodobacterales</taxon>
        <taxon>Roseobacteraceae</taxon>
        <taxon>Actibacterium</taxon>
    </lineage>
</organism>
<dbReference type="EMBL" id="AQQY01000012">
    <property type="protein sequence ID" value="KCV80976.1"/>
    <property type="molecule type" value="Genomic_DNA"/>
</dbReference>
<evidence type="ECO:0008006" key="3">
    <source>
        <dbReference type="Google" id="ProtNLM"/>
    </source>
</evidence>
<accession>A0A058ZJI4</accession>
<dbReference type="AlphaFoldDB" id="A0A058ZJI4"/>
<dbReference type="PROSITE" id="PS51257">
    <property type="entry name" value="PROKAR_LIPOPROTEIN"/>
    <property type="match status" value="1"/>
</dbReference>
<gene>
    <name evidence="1" type="ORF">ATO10_14279</name>
</gene>
<evidence type="ECO:0000313" key="2">
    <source>
        <dbReference type="Proteomes" id="UP000024836"/>
    </source>
</evidence>
<dbReference type="STRING" id="1461693.ATO10_14279"/>
<sequence length="216" mass="22951">MRFVLPIIAAATLAACSPDVPNSAAGVGFGDYDDYQRQREAELAGAAAQPVTVQPPVATTQTAATQPADNTPVVPTQPAQVVVNTSNPSISDEQDFGAVASRESIESDAARLAAQREQYQVVQPTAVPTRSGSGGPNIVEFALATTNLPGQAIYSRNRLRLSDYNRNCVRYTSGDKAQEAFLKAGGPEKDKLNLDPDGDGFACEWDPTPFRNALNR</sequence>
<evidence type="ECO:0000313" key="1">
    <source>
        <dbReference type="EMBL" id="KCV80976.1"/>
    </source>
</evidence>
<dbReference type="OrthoDB" id="7951357at2"/>
<name>A0A058ZJI4_9RHOB</name>
<comment type="caution">
    <text evidence="1">The sequence shown here is derived from an EMBL/GenBank/DDBJ whole genome shotgun (WGS) entry which is preliminary data.</text>
</comment>